<proteinExistence type="predicted"/>
<evidence type="ECO:0000313" key="3">
    <source>
        <dbReference type="Proteomes" id="UP000216151"/>
    </source>
</evidence>
<evidence type="ECO:0000313" key="2">
    <source>
        <dbReference type="EMBL" id="PAK77154.1"/>
    </source>
</evidence>
<accession>A0A269XV49</accession>
<protein>
    <submittedName>
        <fullName evidence="2">Uncharacterized protein</fullName>
    </submittedName>
</protein>
<evidence type="ECO:0000256" key="1">
    <source>
        <dbReference type="SAM" id="MobiDB-lite"/>
    </source>
</evidence>
<gene>
    <name evidence="2" type="ORF">B8X00_11350</name>
</gene>
<sequence length="156" mass="17467">MDSNFKGDPRAYKIAAIQENHADEFDSCVAAAIEYMRRKARKTHPPGTFDSVGRFYADERTQAVRSCRSPSRAWPMPEMKAARTVAHVAEVFEVGDLVTEIRQIVNFADARCADDRDLRRLIDETLKFVAENPKKTRKPKPAEITSEADAPAQAAA</sequence>
<dbReference type="EMBL" id="NCXK01000024">
    <property type="protein sequence ID" value="PAK77154.1"/>
    <property type="molecule type" value="Genomic_DNA"/>
</dbReference>
<name>A0A269XV49_9PROT</name>
<dbReference type="Proteomes" id="UP000216151">
    <property type="component" value="Unassembled WGS sequence"/>
</dbReference>
<dbReference type="OrthoDB" id="7854032at2"/>
<dbReference type="AlphaFoldDB" id="A0A269XV49"/>
<reference evidence="2 3" key="1">
    <citation type="submission" date="2017-04" db="EMBL/GenBank/DDBJ databases">
        <title>Kefir bacterial isolates.</title>
        <authorList>
            <person name="Kim Y."/>
            <person name="Blasche S."/>
            <person name="Patil K.R."/>
        </authorList>
    </citation>
    <scope>NUCLEOTIDE SEQUENCE [LARGE SCALE GENOMIC DNA]</scope>
    <source>
        <strain evidence="2 3">KR</strain>
    </source>
</reference>
<organism evidence="2 3">
    <name type="scientific">Acetobacter fabarum</name>
    <dbReference type="NCBI Taxonomy" id="483199"/>
    <lineage>
        <taxon>Bacteria</taxon>
        <taxon>Pseudomonadati</taxon>
        <taxon>Pseudomonadota</taxon>
        <taxon>Alphaproteobacteria</taxon>
        <taxon>Acetobacterales</taxon>
        <taxon>Acetobacteraceae</taxon>
        <taxon>Acetobacter</taxon>
    </lineage>
</organism>
<comment type="caution">
    <text evidence="2">The sequence shown here is derived from an EMBL/GenBank/DDBJ whole genome shotgun (WGS) entry which is preliminary data.</text>
</comment>
<keyword evidence="3" id="KW-1185">Reference proteome</keyword>
<dbReference type="RefSeq" id="WP_095350225.1">
    <property type="nucleotide sequence ID" value="NZ_NCXK01000024.1"/>
</dbReference>
<feature type="region of interest" description="Disordered" evidence="1">
    <location>
        <begin position="131"/>
        <end position="156"/>
    </location>
</feature>